<reference evidence="1 2" key="1">
    <citation type="journal article" date="2019" name="Emerg. Microbes Infect.">
        <title>Comprehensive subspecies identification of 175 nontuberculous mycobacteria species based on 7547 genomic profiles.</title>
        <authorList>
            <person name="Matsumoto Y."/>
            <person name="Kinjo T."/>
            <person name="Motooka D."/>
            <person name="Nabeya D."/>
            <person name="Jung N."/>
            <person name="Uechi K."/>
            <person name="Horii T."/>
            <person name="Iida T."/>
            <person name="Fujita J."/>
            <person name="Nakamura S."/>
        </authorList>
    </citation>
    <scope>NUCLEOTIDE SEQUENCE [LARGE SCALE GENOMIC DNA]</scope>
    <source>
        <strain evidence="1 2">JCM 6377</strain>
    </source>
</reference>
<dbReference type="EMBL" id="BLKS01000003">
    <property type="protein sequence ID" value="GFG54871.1"/>
    <property type="molecule type" value="Genomic_DNA"/>
</dbReference>
<protein>
    <recommendedName>
        <fullName evidence="3">SalK</fullName>
    </recommendedName>
</protein>
<gene>
    <name evidence="1" type="ORF">MAGR_63120</name>
</gene>
<dbReference type="Proteomes" id="UP000465302">
    <property type="component" value="Unassembled WGS sequence"/>
</dbReference>
<sequence length="326" mass="34968">MQIPTAARRVAYDTAIAAAGGAYPAGAVGDTGLVSRQPQLARRFYDRFEPVHAVTYFSPESRAAFDDVGYRGFWMGYFAGRSAPLGRVAPGVVTALFYNFAASRVAKALPAAWEIASPDAALRAREDSAVAALRRYGLTDDTVARAAELAAKAARSAPVDGRPLFAANAALSWPTEPLPKLWHAVTLLREQRGDAHVAVLAASNVSGREANVLHAAAGRVPPEMIMRSRDYDDKQWRHYQNRLAERGLLDGDGALTAAGREFKQHIENTTDALALSALDGLEDAEVEELFRTLTPITRAVVAGGDIPAATPMGLSRDDLDDDSARL</sequence>
<name>A0A7I9WAZ4_MYCAG</name>
<accession>A0A7I9WAZ4</accession>
<dbReference type="Pfam" id="PF21863">
    <property type="entry name" value="HTH_67"/>
    <property type="match status" value="1"/>
</dbReference>
<evidence type="ECO:0008006" key="3">
    <source>
        <dbReference type="Google" id="ProtNLM"/>
    </source>
</evidence>
<dbReference type="NCBIfam" id="NF047719">
    <property type="entry name" value="SCO6745_fam_HTH"/>
    <property type="match status" value="1"/>
</dbReference>
<evidence type="ECO:0000313" key="2">
    <source>
        <dbReference type="Proteomes" id="UP000465302"/>
    </source>
</evidence>
<proteinExistence type="predicted"/>
<organism evidence="1 2">
    <name type="scientific">Mycolicibacterium agri</name>
    <name type="common">Mycobacterium agri</name>
    <dbReference type="NCBI Taxonomy" id="36811"/>
    <lineage>
        <taxon>Bacteria</taxon>
        <taxon>Bacillati</taxon>
        <taxon>Actinomycetota</taxon>
        <taxon>Actinomycetes</taxon>
        <taxon>Mycobacteriales</taxon>
        <taxon>Mycobacteriaceae</taxon>
        <taxon>Mycolicibacterium</taxon>
    </lineage>
</organism>
<dbReference type="AlphaFoldDB" id="A0A7I9WAZ4"/>
<evidence type="ECO:0000313" key="1">
    <source>
        <dbReference type="EMBL" id="GFG54871.1"/>
    </source>
</evidence>
<dbReference type="InterPro" id="IPR054058">
    <property type="entry name" value="HTH_67"/>
</dbReference>
<comment type="caution">
    <text evidence="1">The sequence shown here is derived from an EMBL/GenBank/DDBJ whole genome shotgun (WGS) entry which is preliminary data.</text>
</comment>